<evidence type="ECO:0000313" key="6">
    <source>
        <dbReference type="EMBL" id="GCF00972.1"/>
    </source>
</evidence>
<evidence type="ECO:0000256" key="4">
    <source>
        <dbReference type="SAM" id="Coils"/>
    </source>
</evidence>
<comment type="caution">
    <text evidence="6">The sequence shown here is derived from an EMBL/GenBank/DDBJ whole genome shotgun (WGS) entry which is preliminary data.</text>
</comment>
<feature type="region of interest" description="Disordered" evidence="5">
    <location>
        <begin position="1"/>
        <end position="64"/>
    </location>
</feature>
<dbReference type="GO" id="GO:0005634">
    <property type="term" value="C:nucleus"/>
    <property type="evidence" value="ECO:0007669"/>
    <property type="project" value="UniProtKB-SubCell"/>
</dbReference>
<dbReference type="AlphaFoldDB" id="A0A4C2EAP9"/>
<evidence type="ECO:0000256" key="1">
    <source>
        <dbReference type="ARBA" id="ARBA00004123"/>
    </source>
</evidence>
<comment type="subcellular location">
    <subcellularLocation>
        <location evidence="1">Nucleus</location>
    </subcellularLocation>
</comment>
<keyword evidence="4" id="KW-0175">Coiled coil</keyword>
<proteinExistence type="predicted"/>
<protein>
    <submittedName>
        <fullName evidence="6">Lethal, checkpoint-defective, DNA damage sensitive protein</fullName>
    </submittedName>
</protein>
<accession>A0A4C2EAP9</accession>
<evidence type="ECO:0000256" key="2">
    <source>
        <dbReference type="ARBA" id="ARBA00022763"/>
    </source>
</evidence>
<evidence type="ECO:0000313" key="7">
    <source>
        <dbReference type="Proteomes" id="UP000301737"/>
    </source>
</evidence>
<dbReference type="EMBL" id="BIMX01000024">
    <property type="protein sequence ID" value="GCF00972.1"/>
    <property type="molecule type" value="Genomic_DNA"/>
</dbReference>
<dbReference type="OrthoDB" id="4078000at2759"/>
<feature type="coiled-coil region" evidence="4">
    <location>
        <begin position="71"/>
        <end position="120"/>
    </location>
</feature>
<reference evidence="6 7" key="1">
    <citation type="submission" date="2019-01" db="EMBL/GenBank/DDBJ databases">
        <title>Draft Genome Sequencing of Zygosaccharomyces mellis Ca-7.</title>
        <authorList>
            <person name="Shiwa Y."/>
            <person name="Kanesaki Y."/>
            <person name="Ishige T."/>
            <person name="Mura K."/>
            <person name="Hori T."/>
            <person name="Tamura T."/>
        </authorList>
    </citation>
    <scope>NUCLEOTIDE SEQUENCE [LARGE SCALE GENOMIC DNA]</scope>
    <source>
        <strain evidence="6 7">Ca-7</strain>
    </source>
</reference>
<name>A0A4C2EAP9_9SACH</name>
<keyword evidence="7" id="KW-1185">Reference proteome</keyword>
<feature type="compositionally biased region" description="Polar residues" evidence="5">
    <location>
        <begin position="41"/>
        <end position="51"/>
    </location>
</feature>
<evidence type="ECO:0000256" key="5">
    <source>
        <dbReference type="SAM" id="MobiDB-lite"/>
    </source>
</evidence>
<gene>
    <name evidence="6" type="primary">LCD1</name>
    <name evidence="6" type="ORF">ZYGM_002347</name>
</gene>
<evidence type="ECO:0000256" key="3">
    <source>
        <dbReference type="ARBA" id="ARBA00023242"/>
    </source>
</evidence>
<feature type="compositionally biased region" description="Polar residues" evidence="5">
    <location>
        <begin position="19"/>
        <end position="32"/>
    </location>
</feature>
<sequence length="700" mass="80970">MSDRLDDFSSDEDDDLILQLSTKPPKSGTQADGTVVGWDHLQSQQVSQMEQSTKDQLSKAQGEASMLRDKITLLNKDKERERLQQEHLKEELESLHSREVSQLKLELQNVEDEKKFLAMEVRKSSSSAKTSQMVSTPKADDQAAIKKRKIEQSESRKNYVQLNLNRIPFDETASFYDFLVTHKAVGSDITTVEILSSLRLDYIEGFRFKNLIIPKGDALGQPLMKLILRWKKDMTLDKFIDTLLEHLAALIKEITSNKMESKIAVPFLVTLMYQAVVFRPSAVHTLALKDLLLFTCDLIRAYQHVLKQPLHDSLLDIHVEPQIFQYEMIDNLVIQYSFDVLEATLGNLRYQSSEMYSRVFDKPTLKLLEQVCKLALPISYKPVINVIFNTIEILNILSGINLHSSLISAEWWRDCVARLYIILSKPVTNYDMFTSTRSSNLYFSVFHDCFSLHRNIGTNQVGKLIPKIIHRDKLQGMPRIISKEDLVDTINDPQINFELERWLLRLKMNILNIFDNLLIIYPGIGDGEMLIHLTKFISHEQELMIDRCLGQDSTNIDYHFRTIERLLTLIYALWTRHQSFLKPEQVKEVESELVMTLWRIIEPRDHKEDSVDLRDSGRLVNYFHELNLDDQVTCFDDALEDMPAYVERELKTELNDSTAKTMQVRYDDIHQGMARSILESKLEALTSVDDIDSLYLAMGV</sequence>
<dbReference type="InterPro" id="IPR018622">
    <property type="entry name" value="DNA_damage_chkpnt_Lcd1"/>
</dbReference>
<dbReference type="Pfam" id="PF09798">
    <property type="entry name" value="LCD1"/>
    <property type="match status" value="1"/>
</dbReference>
<dbReference type="Proteomes" id="UP000301737">
    <property type="component" value="Unassembled WGS sequence"/>
</dbReference>
<keyword evidence="2" id="KW-0227">DNA damage</keyword>
<dbReference type="GO" id="GO:0000077">
    <property type="term" value="P:DNA damage checkpoint signaling"/>
    <property type="evidence" value="ECO:0007669"/>
    <property type="project" value="InterPro"/>
</dbReference>
<keyword evidence="3" id="KW-0539">Nucleus</keyword>
<organism evidence="6 7">
    <name type="scientific">Zygosaccharomyces mellis</name>
    <dbReference type="NCBI Taxonomy" id="42258"/>
    <lineage>
        <taxon>Eukaryota</taxon>
        <taxon>Fungi</taxon>
        <taxon>Dikarya</taxon>
        <taxon>Ascomycota</taxon>
        <taxon>Saccharomycotina</taxon>
        <taxon>Saccharomycetes</taxon>
        <taxon>Saccharomycetales</taxon>
        <taxon>Saccharomycetaceae</taxon>
        <taxon>Zygosaccharomyces</taxon>
    </lineage>
</organism>